<dbReference type="InterPro" id="IPR050272">
    <property type="entry name" value="Isochorismatase-like_hydrls"/>
</dbReference>
<keyword evidence="5" id="KW-1185">Reference proteome</keyword>
<dbReference type="Proteomes" id="UP000054266">
    <property type="component" value="Unassembled WGS sequence"/>
</dbReference>
<evidence type="ECO:0000259" key="3">
    <source>
        <dbReference type="Pfam" id="PF00857"/>
    </source>
</evidence>
<dbReference type="Pfam" id="PF00857">
    <property type="entry name" value="Isochorismatase"/>
    <property type="match status" value="1"/>
</dbReference>
<proteinExistence type="inferred from homology"/>
<dbReference type="CDD" id="cd00431">
    <property type="entry name" value="cysteine_hydrolases"/>
    <property type="match status" value="1"/>
</dbReference>
<organism evidence="4 5">
    <name type="scientific">Phialophora macrospora</name>
    <dbReference type="NCBI Taxonomy" id="1851006"/>
    <lineage>
        <taxon>Eukaryota</taxon>
        <taxon>Fungi</taxon>
        <taxon>Dikarya</taxon>
        <taxon>Ascomycota</taxon>
        <taxon>Pezizomycotina</taxon>
        <taxon>Eurotiomycetes</taxon>
        <taxon>Chaetothyriomycetidae</taxon>
        <taxon>Chaetothyriales</taxon>
        <taxon>Herpotrichiellaceae</taxon>
        <taxon>Phialophora</taxon>
    </lineage>
</organism>
<accession>A0A0D2FS93</accession>
<dbReference type="GO" id="GO:0016787">
    <property type="term" value="F:hydrolase activity"/>
    <property type="evidence" value="ECO:0007669"/>
    <property type="project" value="UniProtKB-KW"/>
</dbReference>
<dbReference type="PANTHER" id="PTHR43540">
    <property type="entry name" value="PEROXYUREIDOACRYLATE/UREIDOACRYLATE AMIDOHYDROLASE-RELATED"/>
    <property type="match status" value="1"/>
</dbReference>
<evidence type="ECO:0000313" key="5">
    <source>
        <dbReference type="Proteomes" id="UP000054266"/>
    </source>
</evidence>
<dbReference type="InterPro" id="IPR036380">
    <property type="entry name" value="Isochorismatase-like_sf"/>
</dbReference>
<gene>
    <name evidence="4" type="ORF">PV04_03434</name>
</gene>
<name>A0A0D2FS93_9EURO</name>
<dbReference type="PANTHER" id="PTHR43540:SF9">
    <property type="entry name" value="FAMILY HYDROLASE, PUTATIVE (AFU_ORTHOLOGUE AFUA_2G08700)-RELATED"/>
    <property type="match status" value="1"/>
</dbReference>
<evidence type="ECO:0000256" key="1">
    <source>
        <dbReference type="ARBA" id="ARBA00006336"/>
    </source>
</evidence>
<evidence type="ECO:0000313" key="4">
    <source>
        <dbReference type="EMBL" id="KIW71248.1"/>
    </source>
</evidence>
<feature type="domain" description="Isochorismatase-like" evidence="3">
    <location>
        <begin position="209"/>
        <end position="310"/>
    </location>
</feature>
<reference evidence="4 5" key="1">
    <citation type="submission" date="2015-01" db="EMBL/GenBank/DDBJ databases">
        <title>The Genome Sequence of Capronia semiimmersa CBS27337.</title>
        <authorList>
            <consortium name="The Broad Institute Genomics Platform"/>
            <person name="Cuomo C."/>
            <person name="de Hoog S."/>
            <person name="Gorbushina A."/>
            <person name="Stielow B."/>
            <person name="Teixiera M."/>
            <person name="Abouelleil A."/>
            <person name="Chapman S.B."/>
            <person name="Priest M."/>
            <person name="Young S.K."/>
            <person name="Wortman J."/>
            <person name="Nusbaum C."/>
            <person name="Birren B."/>
        </authorList>
    </citation>
    <scope>NUCLEOTIDE SEQUENCE [LARGE SCALE GENOMIC DNA]</scope>
    <source>
        <strain evidence="4 5">CBS 27337</strain>
    </source>
</reference>
<dbReference type="HOGENOM" id="CLU_068979_0_0_1"/>
<dbReference type="SUPFAM" id="SSF52499">
    <property type="entry name" value="Isochorismatase-like hydrolases"/>
    <property type="match status" value="1"/>
</dbReference>
<comment type="similarity">
    <text evidence="1">Belongs to the isochorismatase family.</text>
</comment>
<dbReference type="AlphaFoldDB" id="A0A0D2FS93"/>
<dbReference type="InterPro" id="IPR000868">
    <property type="entry name" value="Isochorismatase-like_dom"/>
</dbReference>
<sequence>MNMDNTDPTHRKAIIGNPSSTFWLYDSQTGFDLTHPPTPTHPTPTPNHTINTTTLPITIHPPKSALVIIDMQNFFLSPQLGRPKDSKGLLAQQQLLKYAIPAARKASVRIIWVNWGLTQQEIDEMPPGTLRAFGFETVLASEWESYEKVEKKQAAIDSHGVNEGCHKFPDPQIETSGKNPRIYRGLGQEVGPVTMDDGDTVVPGGRLLMRDTWNADLTPELKQSYEEGKVATPPDVWIHKNRMSGLWGAKTECTEFLDKEGIKTLFFAGVNTDQCVGGSLQDAYSKGYDVVLLSDGAGTTSPSSSQESIEFNCAKTWGFCMSCKDFAEGLGL</sequence>
<dbReference type="Gene3D" id="3.40.50.850">
    <property type="entry name" value="Isochorismatase-like"/>
    <property type="match status" value="1"/>
</dbReference>
<dbReference type="EMBL" id="KN846957">
    <property type="protein sequence ID" value="KIW71248.1"/>
    <property type="molecule type" value="Genomic_DNA"/>
</dbReference>
<keyword evidence="2" id="KW-0378">Hydrolase</keyword>
<evidence type="ECO:0000256" key="2">
    <source>
        <dbReference type="ARBA" id="ARBA00022801"/>
    </source>
</evidence>
<dbReference type="STRING" id="5601.A0A0D2FS93"/>
<protein>
    <recommendedName>
        <fullName evidence="3">Isochorismatase-like domain-containing protein</fullName>
    </recommendedName>
</protein>